<organism evidence="1 2">
    <name type="scientific">Rhizophagus irregularis</name>
    <dbReference type="NCBI Taxonomy" id="588596"/>
    <lineage>
        <taxon>Eukaryota</taxon>
        <taxon>Fungi</taxon>
        <taxon>Fungi incertae sedis</taxon>
        <taxon>Mucoromycota</taxon>
        <taxon>Glomeromycotina</taxon>
        <taxon>Glomeromycetes</taxon>
        <taxon>Glomerales</taxon>
        <taxon>Glomeraceae</taxon>
        <taxon>Rhizophagus</taxon>
    </lineage>
</organism>
<reference evidence="1 2" key="2">
    <citation type="submission" date="2017-09" db="EMBL/GenBank/DDBJ databases">
        <title>Extensive intraspecific genome diversity in a model arbuscular mycorrhizal fungus.</title>
        <authorList>
            <person name="Chen E.C."/>
            <person name="Morin E."/>
            <person name="Beaudet D."/>
            <person name="Noel J."/>
            <person name="Ndikumana S."/>
            <person name="Charron P."/>
            <person name="St-Onge C."/>
            <person name="Giorgi J."/>
            <person name="Grigoriev I.V."/>
            <person name="Roux C."/>
            <person name="Martin F.M."/>
            <person name="Corradi N."/>
        </authorList>
    </citation>
    <scope>NUCLEOTIDE SEQUENCE [LARGE SCALE GENOMIC DNA]</scope>
    <source>
        <strain evidence="1 2">A5</strain>
    </source>
</reference>
<evidence type="ECO:0000313" key="1">
    <source>
        <dbReference type="EMBL" id="PKB99850.1"/>
    </source>
</evidence>
<dbReference type="Proteomes" id="UP000232722">
    <property type="component" value="Unassembled WGS sequence"/>
</dbReference>
<dbReference type="VEuPathDB" id="FungiDB:FUN_004750"/>
<accession>A0A2N0NZ49</accession>
<dbReference type="AlphaFoldDB" id="A0A2N0NZ49"/>
<feature type="non-terminal residue" evidence="1">
    <location>
        <position position="1"/>
    </location>
</feature>
<reference evidence="1 2" key="1">
    <citation type="submission" date="2016-04" db="EMBL/GenBank/DDBJ databases">
        <title>Genome analyses suggest a sexual origin of heterokaryosis in a supposedly ancient asexual fungus.</title>
        <authorList>
            <person name="Ropars J."/>
            <person name="Sedzielewska K."/>
            <person name="Noel J."/>
            <person name="Charron P."/>
            <person name="Farinelli L."/>
            <person name="Marton T."/>
            <person name="Kruger M."/>
            <person name="Pelin A."/>
            <person name="Brachmann A."/>
            <person name="Corradi N."/>
        </authorList>
    </citation>
    <scope>NUCLEOTIDE SEQUENCE [LARGE SCALE GENOMIC DNA]</scope>
    <source>
        <strain evidence="1 2">A5</strain>
    </source>
</reference>
<dbReference type="VEuPathDB" id="FungiDB:RhiirA1_457151"/>
<name>A0A2N0NZ49_9GLOM</name>
<comment type="caution">
    <text evidence="1">The sequence shown here is derived from an EMBL/GenBank/DDBJ whole genome shotgun (WGS) entry which is preliminary data.</text>
</comment>
<protein>
    <submittedName>
        <fullName evidence="1">Uncharacterized protein</fullName>
    </submittedName>
</protein>
<sequence>SKQNDDGSIEAGETVCKQLDAPPKETIVTIVQQYITNEKLKNTKPIWITTAVNIAYLKNLADQHEGEWKEKYARQYLTKEIGNPKEVDELIDASSKYVVKQSTQEVIKDKKKAANNDGSFGISKTITKELNDTSPEDLVKKAIKLNLKIPILSLKQHSCSDIYVQPRQIRIILQVPREYLSSQIRDKQLEEDIIKASSKVVIDKMTSVITYTKNDKLKNIQPSVWQTVISMQYLKNTASQYENDWKDKYNKAEEHVRSQLGGDDNLNTTISVLKGEYIVDDVRSICSSQKNDGSITLHKSIKNQFNVSSTNRYVLVEHKGETQAAYERANSWLSKQLNNNKELEKELFSACEQYVIEEGSRKIEHTLQTVLKYLQERSILDDAHAIRISQNNDGSFTLHSSILEQFKILSIDEFIKGITRYVVSKQLKGELEELDSACDQYLIEKAVEAYNNQTINVQITKLDVDETTKTTIYNIYNGLRSDAKVDHALSLCKSQHNNGSFTLHKIISEQLKISSSEEAVETLKSYVGSLRLRRLDKSLWISAFIVTYFKIVLFEYESEWQLYSACEQYLIQQSCEFLNSKNTTIVTEVLHKPSQSVIYGSDDRAVTQKEYYLNSELIVTGAAARAKCKYTEDEINRLFDNNVTHGNKDNVLNRAKRATKFLMDEYYKSDNNYSNDTFNEEDLKEAYRSRSLDIS</sequence>
<proteinExistence type="predicted"/>
<dbReference type="VEuPathDB" id="FungiDB:RhiirFUN_006886"/>
<dbReference type="VEuPathDB" id="FungiDB:RhiirA1_457150"/>
<dbReference type="EMBL" id="LLXJ01002055">
    <property type="protein sequence ID" value="PKB99850.1"/>
    <property type="molecule type" value="Genomic_DNA"/>
</dbReference>
<gene>
    <name evidence="1" type="ORF">RhiirA5_429082</name>
</gene>
<evidence type="ECO:0000313" key="2">
    <source>
        <dbReference type="Proteomes" id="UP000232722"/>
    </source>
</evidence>